<evidence type="ECO:0000256" key="2">
    <source>
        <dbReference type="ARBA" id="ARBA00022670"/>
    </source>
</evidence>
<dbReference type="PRINTS" id="PR00704">
    <property type="entry name" value="CALPAIN"/>
</dbReference>
<dbReference type="PROSITE" id="PS50203">
    <property type="entry name" value="CALPAIN_CAT"/>
    <property type="match status" value="1"/>
</dbReference>
<feature type="domain" description="EF-hand" evidence="10">
    <location>
        <begin position="1347"/>
        <end position="1382"/>
    </location>
</feature>
<name>A0A1R2B8E9_9CILI</name>
<comment type="similarity">
    <text evidence="1">Belongs to the peptidase C2 family.</text>
</comment>
<dbReference type="SMART" id="SM00054">
    <property type="entry name" value="EFh"/>
    <property type="match status" value="7"/>
</dbReference>
<reference evidence="11 12" key="1">
    <citation type="submission" date="2016-11" db="EMBL/GenBank/DDBJ databases">
        <title>The macronuclear genome of Stentor coeruleus: a giant cell with tiny introns.</title>
        <authorList>
            <person name="Slabodnick M."/>
            <person name="Ruby J.G."/>
            <person name="Reiff S.B."/>
            <person name="Swart E.C."/>
            <person name="Gosai S."/>
            <person name="Prabakaran S."/>
            <person name="Witkowska E."/>
            <person name="Larue G.E."/>
            <person name="Fisher S."/>
            <person name="Freeman R.M."/>
            <person name="Gunawardena J."/>
            <person name="Chu W."/>
            <person name="Stover N.A."/>
            <person name="Gregory B.D."/>
            <person name="Nowacki M."/>
            <person name="Derisi J."/>
            <person name="Roy S.W."/>
            <person name="Marshall W.F."/>
            <person name="Sood P."/>
        </authorList>
    </citation>
    <scope>NUCLEOTIDE SEQUENCE [LARGE SCALE GENOMIC DNA]</scope>
    <source>
        <strain evidence="11">WM001</strain>
    </source>
</reference>
<dbReference type="SMART" id="SM00230">
    <property type="entry name" value="CysPc"/>
    <property type="match status" value="1"/>
</dbReference>
<dbReference type="InterPro" id="IPR022683">
    <property type="entry name" value="Calpain_III"/>
</dbReference>
<evidence type="ECO:0000313" key="12">
    <source>
        <dbReference type="Proteomes" id="UP000187209"/>
    </source>
</evidence>
<dbReference type="Gene3D" id="1.10.238.10">
    <property type="entry name" value="EF-hand"/>
    <property type="match status" value="3"/>
</dbReference>
<dbReference type="PANTHER" id="PTHR10183:SF379">
    <property type="entry name" value="CALPAIN-5"/>
    <property type="match status" value="1"/>
</dbReference>
<dbReference type="InterPro" id="IPR001300">
    <property type="entry name" value="Peptidase_C2_calpain_cat"/>
</dbReference>
<proteinExistence type="inferred from homology"/>
<dbReference type="PANTHER" id="PTHR10183">
    <property type="entry name" value="CALPAIN"/>
    <property type="match status" value="1"/>
</dbReference>
<dbReference type="SMART" id="SM00720">
    <property type="entry name" value="calpain_III"/>
    <property type="match status" value="1"/>
</dbReference>
<evidence type="ECO:0000256" key="4">
    <source>
        <dbReference type="ARBA" id="ARBA00022807"/>
    </source>
</evidence>
<dbReference type="InterPro" id="IPR022684">
    <property type="entry name" value="Calpain_cysteine_protease"/>
</dbReference>
<dbReference type="CDD" id="cd00044">
    <property type="entry name" value="CysPc"/>
    <property type="match status" value="1"/>
</dbReference>
<dbReference type="InterPro" id="IPR000048">
    <property type="entry name" value="IQ_motif_EF-hand-BS"/>
</dbReference>
<dbReference type="InterPro" id="IPR000169">
    <property type="entry name" value="Pept_cys_AS"/>
</dbReference>
<dbReference type="Gene3D" id="3.90.70.10">
    <property type="entry name" value="Cysteine proteinases"/>
    <property type="match status" value="1"/>
</dbReference>
<dbReference type="Pfam" id="PF13833">
    <property type="entry name" value="EF-hand_8"/>
    <property type="match status" value="1"/>
</dbReference>
<gene>
    <name evidence="11" type="ORF">SteCoe_28338</name>
</gene>
<feature type="domain" description="Calpain catalytic" evidence="9">
    <location>
        <begin position="1623"/>
        <end position="1971"/>
    </location>
</feature>
<sequence>MSRVIKAKLSSAQDCKRLTSNLTETTSVPQLLILLTDYNSWDEVPHDLKEPFLLEFLKLTNTLLASESQFSGSSTFLTKLGVNSRATLFHAVSQIANFIQSVTRIQSFFRGVLQRRRYIKMILELRKQNFKTYEKAESSKIVSFLAESVKIRKLTLEQCFRAADKDSDGRVTFNDFLSFLNGLDMNIPRSYLTRFVLIVDEDCSGVITKDEFYKTLSAFQVNSESQNVLNASFQQEVLIKLTDSCLKRDISPEALFMKIDTDGSERITIAELQRHIDLMKMGFQQKEIAALMGLLDGNKNGEITLTEFKDYMQKGSQALFQIEGVKGTQAGPPAKAQPSIASKIEVNKITLFDMMDYFDDQVTSQDLAKIVKKIAPIMTPAEIENVVGLINKDRLAIIPRYHVEDFCVQNTENNMLSTSQYVKKVEFGFKKNQVNFQSIAKRENIMNIIDPTIVGTILCNYGGLNDSQTRRFLKLFGIRGPISYETFQSLFYPENPAGKFSSALKARDLDLESFFNKADKKHLGQITITDFEITAISELGNLDSKLITSLVLMFPLPRIDKPTFIKVFTPEIFEIKHEPPMIDFDIKPDPKPRIQEPIRRRASFYAFGSDKSAKVFRKILENFDISRPLFMTLERFGVSLEQILDYQAFTQLSLKFGVPEPEADEAFRFLDKSSIGFIYGYMFIFALDLILKPIERIPTQDNSYAIVEAQNVLRKLLGKLNSDKPLYLYFPELSKAIYWENALNNFITVKESARIAEDMPSPCFYYQLIGTLQTYLRIDYLCGEQVLMFYIKKNSVQKQAVEFFTVPPEERLTKMMFVRKFSEYFSKIEGESIYNHVYGTEELRPVYHFYAVFDSVLSSLQAKTVRALSFPTRFNKNDITFTEFFTRFANMFSRPLSSYGMRITDEDTETGFSLKFHEKIGLQKNESINYFRPFKITPSHRIRLYHILYVLDTYKPSGPVLKTFRAFYNNLLHDHIPYGLSFLTYLGFHLDQQIPITALTTAFEFMGNVECKLFTESIDQYKRGFVYGFELAYGIDKIDSEIVFTTNINSLIEILSQNYAGRLSQYQENDYKEMYSLDMFGRLVGDIISKSDYENLWLSLKPSNLNRLPFYAFLAVVIRDTKVQVTEESGFKIMAKSIPENTATIAFFPGFILYELYEEKEVYEKIRQKIRVDDLVLKEFFKLSDTRKILKVFGFEILTTIDIIRAEAKAPKTGQKVLSLPFSSVTTTSKSLQQALKLISSELDYNNFSTYNRYKELETSKALTLTNLIEFFNETPENNIKEFYAAMNVLPTGILFYHILAVIESYRIKVVSREIPNSPIKPRDSKVNIQRAKEKLKAFIMGENEKKRRLDCKEIFGIMDRNNDGTISCDEFMSCLDLLRVDLNASEKIALTREVDINGDGRLVYEEILNYLGDSNVRIEVLGLENSLESFENGSLDQAIFKIKTYIKENPSGVNSLENVFARIDEDKSGGLNDIEFDIALNRLKIGLTANQKKALKGIANQGESGEILYRQFHEKICSYKFVFSPKPSPPRNQSEPPAPKINPINPIKPKVLVSPKPSNVIQNKIEPPQNPSYLEPYQINPDRDYFKRGIPSNSKKTQTTILNSEKAAIKRCEELFTNCPQKFIDPDFGPEIGIKGDICLYWTGTPTSSNFPPAGELQWKRPSEWLENVSFFTDGISSNDVIQGSLGDCWLIGALSVLAQRDELVRGSIDLLKSAEQIEIDNVIGLSKGVYPPIFHTFARKGIYVMRFFANSAWRWVIIDDRLPVFDVEGCEPQYVFGHCKQLNEIWVCLIEKAYAKLYGCYEALNGGLIDDGLVDLTGYTAEKTKIDCKTPVDADNLWVKLIKYKTDKCLMGCSIDSEGIESDVVVDGEMTGLLARHAYAIIDVFEIDDPEAIKKRHRLVRLRNPWGQKEWNGKWSDGSDEFKKHMVKLQIKLKELGSDEDYNPLDGNDGTFLMCFRDWRNLYHNLYACVDFADEWWGKRFASEWTSLNSGGVPKSSSRQEAINWAKNPQFIMEIKVQTEIFIDLSQEDGRFIKGDVYPYEKSTRCACYAILKLLPAEEEIKSFDQSRVVKLSVAKLHRTIELRLELPPGKYVIVPATFNAGETGKFTLSIYMNCEKHQADIYVAREKIKGETIEEEEEINIKTITDEFFNERIEIVRKLTSLK</sequence>
<evidence type="ECO:0008006" key="13">
    <source>
        <dbReference type="Google" id="ProtNLM"/>
    </source>
</evidence>
<dbReference type="GO" id="GO:0004198">
    <property type="term" value="F:calcium-dependent cysteine-type endopeptidase activity"/>
    <property type="evidence" value="ECO:0007669"/>
    <property type="project" value="InterPro"/>
</dbReference>
<evidence type="ECO:0000256" key="6">
    <source>
        <dbReference type="PIRSR" id="PIRSR622684-1"/>
    </source>
</evidence>
<feature type="region of interest" description="Disordered" evidence="8">
    <location>
        <begin position="1526"/>
        <end position="1548"/>
    </location>
</feature>
<evidence type="ECO:0000259" key="10">
    <source>
        <dbReference type="PROSITE" id="PS50222"/>
    </source>
</evidence>
<dbReference type="InterPro" id="IPR018247">
    <property type="entry name" value="EF_Hand_1_Ca_BS"/>
</dbReference>
<dbReference type="OrthoDB" id="167576at2759"/>
<dbReference type="PROSITE" id="PS00018">
    <property type="entry name" value="EF_HAND_1"/>
    <property type="match status" value="4"/>
</dbReference>
<feature type="domain" description="EF-hand" evidence="10">
    <location>
        <begin position="283"/>
        <end position="318"/>
    </location>
</feature>
<evidence type="ECO:0000313" key="11">
    <source>
        <dbReference type="EMBL" id="OMJ73061.1"/>
    </source>
</evidence>
<dbReference type="Pfam" id="PF01067">
    <property type="entry name" value="Calpain_III"/>
    <property type="match status" value="1"/>
</dbReference>
<feature type="domain" description="EF-hand" evidence="10">
    <location>
        <begin position="187"/>
        <end position="222"/>
    </location>
</feature>
<organism evidence="11 12">
    <name type="scientific">Stentor coeruleus</name>
    <dbReference type="NCBI Taxonomy" id="5963"/>
    <lineage>
        <taxon>Eukaryota</taxon>
        <taxon>Sar</taxon>
        <taxon>Alveolata</taxon>
        <taxon>Ciliophora</taxon>
        <taxon>Postciliodesmatophora</taxon>
        <taxon>Heterotrichea</taxon>
        <taxon>Heterotrichida</taxon>
        <taxon>Stentoridae</taxon>
        <taxon>Stentor</taxon>
    </lineage>
</organism>
<protein>
    <recommendedName>
        <fullName evidence="13">Calmodulin</fullName>
    </recommendedName>
</protein>
<dbReference type="Pfam" id="PF00648">
    <property type="entry name" value="Peptidase_C2"/>
    <property type="match status" value="1"/>
</dbReference>
<comment type="caution">
    <text evidence="11">The sequence shown here is derived from an EMBL/GenBank/DDBJ whole genome shotgun (WGS) entry which is preliminary data.</text>
</comment>
<feature type="active site" evidence="6 7">
    <location>
        <position position="1906"/>
    </location>
</feature>
<dbReference type="PROSITE" id="PS00139">
    <property type="entry name" value="THIOL_PROTEASE_CYS"/>
    <property type="match status" value="1"/>
</dbReference>
<keyword evidence="3 7" id="KW-0378">Hydrolase</keyword>
<dbReference type="InterPro" id="IPR038765">
    <property type="entry name" value="Papain-like_cys_pep_sf"/>
</dbReference>
<keyword evidence="5" id="KW-0106">Calcium</keyword>
<keyword evidence="12" id="KW-1185">Reference proteome</keyword>
<feature type="active site" evidence="6 7">
    <location>
        <position position="1879"/>
    </location>
</feature>
<evidence type="ECO:0000256" key="5">
    <source>
        <dbReference type="ARBA" id="ARBA00022837"/>
    </source>
</evidence>
<accession>A0A1R2B8E9</accession>
<dbReference type="SUPFAM" id="SSF47473">
    <property type="entry name" value="EF-hand"/>
    <property type="match status" value="2"/>
</dbReference>
<dbReference type="Gene3D" id="2.60.120.380">
    <property type="match status" value="1"/>
</dbReference>
<dbReference type="SMART" id="SM00015">
    <property type="entry name" value="IQ"/>
    <property type="match status" value="1"/>
</dbReference>
<feature type="active site" evidence="6 7">
    <location>
        <position position="1690"/>
    </location>
</feature>
<evidence type="ECO:0000259" key="9">
    <source>
        <dbReference type="PROSITE" id="PS50203"/>
    </source>
</evidence>
<dbReference type="Pfam" id="PF13499">
    <property type="entry name" value="EF-hand_7"/>
    <property type="match status" value="2"/>
</dbReference>
<dbReference type="InterPro" id="IPR011992">
    <property type="entry name" value="EF-hand-dom_pair"/>
</dbReference>
<dbReference type="InterPro" id="IPR036213">
    <property type="entry name" value="Calpain_III_sf"/>
</dbReference>
<keyword evidence="2 7" id="KW-0645">Protease</keyword>
<dbReference type="GO" id="GO:0006508">
    <property type="term" value="P:proteolysis"/>
    <property type="evidence" value="ECO:0007669"/>
    <property type="project" value="UniProtKB-KW"/>
</dbReference>
<keyword evidence="4 7" id="KW-0788">Thiol protease</keyword>
<dbReference type="SUPFAM" id="SSF54001">
    <property type="entry name" value="Cysteine proteinases"/>
    <property type="match status" value="1"/>
</dbReference>
<feature type="domain" description="EF-hand" evidence="10">
    <location>
        <begin position="247"/>
        <end position="282"/>
    </location>
</feature>
<evidence type="ECO:0000256" key="8">
    <source>
        <dbReference type="SAM" id="MobiDB-lite"/>
    </source>
</evidence>
<dbReference type="GO" id="GO:0005509">
    <property type="term" value="F:calcium ion binding"/>
    <property type="evidence" value="ECO:0007669"/>
    <property type="project" value="InterPro"/>
</dbReference>
<evidence type="ECO:0000256" key="1">
    <source>
        <dbReference type="ARBA" id="ARBA00007623"/>
    </source>
</evidence>
<feature type="domain" description="EF-hand" evidence="10">
    <location>
        <begin position="151"/>
        <end position="186"/>
    </location>
</feature>
<evidence type="ECO:0000256" key="3">
    <source>
        <dbReference type="ARBA" id="ARBA00022801"/>
    </source>
</evidence>
<dbReference type="InterPro" id="IPR022682">
    <property type="entry name" value="Calpain_domain_III"/>
</dbReference>
<dbReference type="PROSITE" id="PS50096">
    <property type="entry name" value="IQ"/>
    <property type="match status" value="1"/>
</dbReference>
<dbReference type="CDD" id="cd00051">
    <property type="entry name" value="EFh"/>
    <property type="match status" value="3"/>
</dbReference>
<dbReference type="InterPro" id="IPR002048">
    <property type="entry name" value="EF_hand_dom"/>
</dbReference>
<dbReference type="PROSITE" id="PS50222">
    <property type="entry name" value="EF_HAND_2"/>
    <property type="match status" value="5"/>
</dbReference>
<feature type="compositionally biased region" description="Pro residues" evidence="8">
    <location>
        <begin position="1527"/>
        <end position="1541"/>
    </location>
</feature>
<evidence type="ECO:0000256" key="7">
    <source>
        <dbReference type="PROSITE-ProRule" id="PRU00239"/>
    </source>
</evidence>
<dbReference type="Proteomes" id="UP000187209">
    <property type="component" value="Unassembled WGS sequence"/>
</dbReference>
<dbReference type="EMBL" id="MPUH01000850">
    <property type="protein sequence ID" value="OMJ73061.1"/>
    <property type="molecule type" value="Genomic_DNA"/>
</dbReference>
<dbReference type="SUPFAM" id="SSF49758">
    <property type="entry name" value="Calpain large subunit, middle domain (domain III)"/>
    <property type="match status" value="1"/>
</dbReference>